<dbReference type="OrthoDB" id="7352898at2"/>
<dbReference type="Proteomes" id="UP000193391">
    <property type="component" value="Unassembled WGS sequence"/>
</dbReference>
<accession>A0A1Y2L2W6</accession>
<dbReference type="STRING" id="1293891.TMES_07805"/>
<dbReference type="EMBL" id="JFKA01000002">
    <property type="protein sequence ID" value="OSQ39821.1"/>
    <property type="molecule type" value="Genomic_DNA"/>
</dbReference>
<proteinExistence type="predicted"/>
<evidence type="ECO:0000313" key="2">
    <source>
        <dbReference type="Proteomes" id="UP000193391"/>
    </source>
</evidence>
<evidence type="ECO:0008006" key="3">
    <source>
        <dbReference type="Google" id="ProtNLM"/>
    </source>
</evidence>
<dbReference type="AlphaFoldDB" id="A0A1Y2L2W6"/>
<dbReference type="PROSITE" id="PS51257">
    <property type="entry name" value="PROKAR_LIPOPROTEIN"/>
    <property type="match status" value="1"/>
</dbReference>
<keyword evidence="2" id="KW-1185">Reference proteome</keyword>
<sequence>MKQRFLVVGCVAALALAGCEFKDAMVDRTAVEFMPVDVALTFLNNNARPWTQGYDPCVLTENGVVIDGDLYPYAQMRLIIERNTLGDFYDLRVIENTLIIPDVCSYYKGQDDTGLTENEIRKVDRIGTAFAALGVDVPGAGR</sequence>
<gene>
    <name evidence="1" type="ORF">TMES_07805</name>
</gene>
<organism evidence="1 2">
    <name type="scientific">Thalassospira mesophila</name>
    <dbReference type="NCBI Taxonomy" id="1293891"/>
    <lineage>
        <taxon>Bacteria</taxon>
        <taxon>Pseudomonadati</taxon>
        <taxon>Pseudomonadota</taxon>
        <taxon>Alphaproteobacteria</taxon>
        <taxon>Rhodospirillales</taxon>
        <taxon>Thalassospiraceae</taxon>
        <taxon>Thalassospira</taxon>
    </lineage>
</organism>
<protein>
    <recommendedName>
        <fullName evidence="3">Lipoprotein</fullName>
    </recommendedName>
</protein>
<reference evidence="1 2" key="1">
    <citation type="submission" date="2014-03" db="EMBL/GenBank/DDBJ databases">
        <title>The draft genome sequence of Thalassospira mesophila JCM 18969.</title>
        <authorList>
            <person name="Lai Q."/>
            <person name="Shao Z."/>
        </authorList>
    </citation>
    <scope>NUCLEOTIDE SEQUENCE [LARGE SCALE GENOMIC DNA]</scope>
    <source>
        <strain evidence="1 2">JCM 18969</strain>
    </source>
</reference>
<dbReference type="RefSeq" id="WP_085581110.1">
    <property type="nucleotide sequence ID" value="NZ_JFKA01000002.1"/>
</dbReference>
<name>A0A1Y2L2W6_9PROT</name>
<evidence type="ECO:0000313" key="1">
    <source>
        <dbReference type="EMBL" id="OSQ39821.1"/>
    </source>
</evidence>
<comment type="caution">
    <text evidence="1">The sequence shown here is derived from an EMBL/GenBank/DDBJ whole genome shotgun (WGS) entry which is preliminary data.</text>
</comment>